<dbReference type="SUPFAM" id="SSF63380">
    <property type="entry name" value="Riboflavin synthase domain-like"/>
    <property type="match status" value="1"/>
</dbReference>
<keyword evidence="7" id="KW-0249">Electron transport</keyword>
<evidence type="ECO:0000313" key="13">
    <source>
        <dbReference type="Proteomes" id="UP001327093"/>
    </source>
</evidence>
<keyword evidence="9" id="KW-0411">Iron-sulfur</keyword>
<reference evidence="12 13" key="1">
    <citation type="submission" date="2023-10" db="EMBL/GenBank/DDBJ databases">
        <title>Saccharopolyspora sp. nov., isolated from mangrove soil.</title>
        <authorList>
            <person name="Lu Y."/>
            <person name="Liu W."/>
        </authorList>
    </citation>
    <scope>NUCLEOTIDE SEQUENCE [LARGE SCALE GENOMIC DNA]</scope>
    <source>
        <strain evidence="12 13">S2-29</strain>
    </source>
</reference>
<evidence type="ECO:0000256" key="2">
    <source>
        <dbReference type="ARBA" id="ARBA00022448"/>
    </source>
</evidence>
<evidence type="ECO:0000256" key="8">
    <source>
        <dbReference type="ARBA" id="ARBA00023004"/>
    </source>
</evidence>
<feature type="domain" description="FAD-binding FR-type" evidence="11">
    <location>
        <begin position="17"/>
        <end position="117"/>
    </location>
</feature>
<dbReference type="InterPro" id="IPR017938">
    <property type="entry name" value="Riboflavin_synthase-like_b-brl"/>
</dbReference>
<comment type="cofactor">
    <cofactor evidence="10">
        <name>[2Fe-2S] cluster</name>
        <dbReference type="ChEBI" id="CHEBI:190135"/>
    </cofactor>
</comment>
<proteinExistence type="inferred from homology"/>
<dbReference type="InterPro" id="IPR050353">
    <property type="entry name" value="PyrK_electron_transfer"/>
</dbReference>
<dbReference type="InterPro" id="IPR017927">
    <property type="entry name" value="FAD-bd_FR_type"/>
</dbReference>
<dbReference type="EMBL" id="JAWLNX010000002">
    <property type="protein sequence ID" value="MEB3366591.1"/>
    <property type="molecule type" value="Genomic_DNA"/>
</dbReference>
<keyword evidence="5" id="KW-0479">Metal-binding</keyword>
<evidence type="ECO:0000256" key="5">
    <source>
        <dbReference type="ARBA" id="ARBA00022723"/>
    </source>
</evidence>
<keyword evidence="4" id="KW-0001">2Fe-2S</keyword>
<keyword evidence="3" id="KW-0285">Flavoprotein</keyword>
<dbReference type="Gene3D" id="3.40.50.80">
    <property type="entry name" value="Nucleotide-binding domain of ferredoxin-NADP reductase (FNR) module"/>
    <property type="match status" value="1"/>
</dbReference>
<dbReference type="PIRSF" id="PIRSF006816">
    <property type="entry name" value="Cyc3_hyd_g"/>
    <property type="match status" value="1"/>
</dbReference>
<evidence type="ECO:0000256" key="7">
    <source>
        <dbReference type="ARBA" id="ARBA00022982"/>
    </source>
</evidence>
<organism evidence="12 13">
    <name type="scientific">Saccharopolyspora mangrovi</name>
    <dbReference type="NCBI Taxonomy" id="3082379"/>
    <lineage>
        <taxon>Bacteria</taxon>
        <taxon>Bacillati</taxon>
        <taxon>Actinomycetota</taxon>
        <taxon>Actinomycetes</taxon>
        <taxon>Pseudonocardiales</taxon>
        <taxon>Pseudonocardiaceae</taxon>
        <taxon>Saccharopolyspora</taxon>
    </lineage>
</organism>
<sequence length="278" mass="28960">MIASAELGLLGGDLPTPVSERAPVLANRALSDRYRSLRLRSAMIAQRARAGQFVMVAPDARPGTVLPRPMAIYTRDAERGVVEIVYGVVGDGTRSLAAVAEGEHVVVTGPLGHGFTIADETRHVLLIGRGVGTCAMTSVAQDLAGTPVRVSAVLSGRDPTAVLGEDVLRGCGAELLLVTDAEGTSPVSALRERLHRVFDDDPPQQILTSGSERLTRLAVQLAARWRASAQVSIEAHMACGLGYCHGCAAGGGDGTLEAPLVCRDGPVFGIGGEPARRS</sequence>
<evidence type="ECO:0000259" key="11">
    <source>
        <dbReference type="PROSITE" id="PS51384"/>
    </source>
</evidence>
<keyword evidence="8" id="KW-0408">Iron</keyword>
<keyword evidence="2" id="KW-0813">Transport</keyword>
<evidence type="ECO:0000256" key="4">
    <source>
        <dbReference type="ARBA" id="ARBA00022714"/>
    </source>
</evidence>
<accession>A0ABU6A543</accession>
<dbReference type="Pfam" id="PF10418">
    <property type="entry name" value="DHODB_Fe-S_bind"/>
    <property type="match status" value="1"/>
</dbReference>
<gene>
    <name evidence="12" type="ORF">R4I43_04160</name>
</gene>
<evidence type="ECO:0000256" key="3">
    <source>
        <dbReference type="ARBA" id="ARBA00022630"/>
    </source>
</evidence>
<keyword evidence="6" id="KW-0274">FAD</keyword>
<keyword evidence="13" id="KW-1185">Reference proteome</keyword>
<comment type="similarity">
    <text evidence="1">Belongs to the PyrK family.</text>
</comment>
<dbReference type="Gene3D" id="2.40.30.10">
    <property type="entry name" value="Translation factors"/>
    <property type="match status" value="1"/>
</dbReference>
<dbReference type="Gene3D" id="2.10.240.10">
    <property type="entry name" value="Dihydroorotate dehydrogenase, electron transfer subunit"/>
    <property type="match status" value="1"/>
</dbReference>
<evidence type="ECO:0000256" key="1">
    <source>
        <dbReference type="ARBA" id="ARBA00006422"/>
    </source>
</evidence>
<dbReference type="InterPro" id="IPR039261">
    <property type="entry name" value="FNR_nucleotide-bd"/>
</dbReference>
<name>A0ABU6A543_9PSEU</name>
<evidence type="ECO:0000256" key="6">
    <source>
        <dbReference type="ARBA" id="ARBA00022827"/>
    </source>
</evidence>
<protein>
    <submittedName>
        <fullName evidence="12">Dihydroorotate oxidase electron transfer subunit</fullName>
    </submittedName>
</protein>
<dbReference type="Proteomes" id="UP001327093">
    <property type="component" value="Unassembled WGS sequence"/>
</dbReference>
<evidence type="ECO:0000256" key="9">
    <source>
        <dbReference type="ARBA" id="ARBA00023014"/>
    </source>
</evidence>
<dbReference type="RefSeq" id="WP_324264159.1">
    <property type="nucleotide sequence ID" value="NZ_JAWLNX010000002.1"/>
</dbReference>
<dbReference type="SUPFAM" id="SSF52343">
    <property type="entry name" value="Ferredoxin reductase-like, C-terminal NADP-linked domain"/>
    <property type="match status" value="1"/>
</dbReference>
<evidence type="ECO:0000256" key="10">
    <source>
        <dbReference type="ARBA" id="ARBA00034078"/>
    </source>
</evidence>
<dbReference type="InterPro" id="IPR012165">
    <property type="entry name" value="Cyt_c3_hydrogenase_gsu"/>
</dbReference>
<dbReference type="PANTHER" id="PTHR43513:SF3">
    <property type="entry name" value="DIHYDROOROTATE DEHYDROGENASE B (NAD(+)), ELECTRON TRANSFER SUBUNIT-RELATED"/>
    <property type="match status" value="1"/>
</dbReference>
<comment type="caution">
    <text evidence="12">The sequence shown here is derived from an EMBL/GenBank/DDBJ whole genome shotgun (WGS) entry which is preliminary data.</text>
</comment>
<evidence type="ECO:0000313" key="12">
    <source>
        <dbReference type="EMBL" id="MEB3366591.1"/>
    </source>
</evidence>
<dbReference type="PROSITE" id="PS51384">
    <property type="entry name" value="FAD_FR"/>
    <property type="match status" value="1"/>
</dbReference>
<dbReference type="PANTHER" id="PTHR43513">
    <property type="entry name" value="DIHYDROOROTATE DEHYDROGENASE B (NAD(+)), ELECTRON TRANSFER SUBUNIT"/>
    <property type="match status" value="1"/>
</dbReference>
<dbReference type="InterPro" id="IPR037117">
    <property type="entry name" value="Dihydroorotate_DH_ele_sf"/>
</dbReference>
<dbReference type="InterPro" id="IPR019480">
    <property type="entry name" value="Dihydroorotate_DH_Fe-S-bd"/>
</dbReference>